<dbReference type="InterPro" id="IPR013083">
    <property type="entry name" value="Znf_RING/FYVE/PHD"/>
</dbReference>
<feature type="compositionally biased region" description="Basic and acidic residues" evidence="1">
    <location>
        <begin position="672"/>
        <end position="685"/>
    </location>
</feature>
<reference evidence="2 3" key="1">
    <citation type="submission" date="2018-02" db="EMBL/GenBank/DDBJ databases">
        <title>Draft genome sequences of Elsinoe sp., causing black scab on jojoba.</title>
        <authorList>
            <person name="Stodart B."/>
            <person name="Jeffress S."/>
            <person name="Ash G."/>
            <person name="Arun Chinnappa K."/>
        </authorList>
    </citation>
    <scope>NUCLEOTIDE SEQUENCE [LARGE SCALE GENOMIC DNA]</scope>
    <source>
        <strain evidence="2 3">Hillstone_2</strain>
    </source>
</reference>
<feature type="compositionally biased region" description="Basic and acidic residues" evidence="1">
    <location>
        <begin position="173"/>
        <end position="196"/>
    </location>
</feature>
<feature type="region of interest" description="Disordered" evidence="1">
    <location>
        <begin position="91"/>
        <end position="217"/>
    </location>
</feature>
<feature type="region of interest" description="Disordered" evidence="1">
    <location>
        <begin position="371"/>
        <end position="882"/>
    </location>
</feature>
<feature type="compositionally biased region" description="Polar residues" evidence="1">
    <location>
        <begin position="155"/>
        <end position="172"/>
    </location>
</feature>
<feature type="compositionally biased region" description="Basic and acidic residues" evidence="1">
    <location>
        <begin position="576"/>
        <end position="602"/>
    </location>
</feature>
<dbReference type="GO" id="GO:0051726">
    <property type="term" value="P:regulation of cell cycle"/>
    <property type="evidence" value="ECO:0007669"/>
    <property type="project" value="InterPro"/>
</dbReference>
<proteinExistence type="predicted"/>
<feature type="compositionally biased region" description="Polar residues" evidence="1">
    <location>
        <begin position="439"/>
        <end position="451"/>
    </location>
</feature>
<dbReference type="PANTHER" id="PTHR46528">
    <property type="entry name" value="PROTEIN SON"/>
    <property type="match status" value="1"/>
</dbReference>
<sequence>MAATKDQAVMDLANTLTPAEIPVKLRCATCSKLSVNAFRLPCCDQSICERCQSTLSDPCPVCMHSPLDPSTCAPNKSLRLTVKAFLKAEEKKRAKESTIAKKTENSAPAESSVSAPSVEPPVEVAPQAPAEPAEPGADSAIPTTAGSAGEHPTEVTENNIESEQVQPENNDNQEQHDALEDATEHTQEQSEEHAENQEGNNEDWQANQGMNPMMGMSNTGFGNFSGMMGMPNMAMGMPNMFGGFGGMGMGDMSSMNMGMGMNGFGWNSQQGYGGNFGYYPNGGYNQPYGNQMRQYPNQGYSNRFRGQGPYRSRGRGYRGRGNFNQRFQNYDNQQDWSNNGGYGDFNNQGYGDVNGQYQAGAQMNDQYDEAQQADDTNQDDTGGQNEDVSALPNTNASHVATEQPGNGVEAMEGHTGQEQGDYTTEDQNGHNDAQRAAMEQSTILDPANQVSEPPLNAPTGPKAMRDRRSRGTSFAQSSHEDRRGSNAVSESRTHTRFPHENPDMDSDERVRDASRDDKHKRDDRQRSRSPRQDEDHSRRRDRKRRHDDRYGEDTYDRPSKSGRHGRSKDTDLEDDRDSHSSRYDKDKHKSSRSHRDEHESSRDRHRRKDRSRYDDKDDRGSDRDRRKHDRRYDREEERSREHRDRSDRSSKQTKRSTRTEDDEDDFQILGRRNSEIQAAHEKETMRINITSRDAEAAESKSSHRRQSSHGGDGLGKRVDDSRDPRGFPSAESVPLSADDDIGFKIKGSHQRHDEAAAAAAAIEKRLGAAPPTGPRRNQQSMALESTRRHSFEARRRDSLPKSTTTADPYAQEREARQKERMEKEQRRRQSATLGKRGREDDVAPPTGPRADARKRGRVSYEGEIEDDGRKSGRRESKSGRWR</sequence>
<dbReference type="Gene3D" id="3.30.40.10">
    <property type="entry name" value="Zinc/RING finger domain, C3HC4 (zinc finger)"/>
    <property type="match status" value="1"/>
</dbReference>
<dbReference type="GO" id="GO:0043484">
    <property type="term" value="P:regulation of RNA splicing"/>
    <property type="evidence" value="ECO:0007669"/>
    <property type="project" value="InterPro"/>
</dbReference>
<feature type="compositionally biased region" description="Basic and acidic residues" evidence="1">
    <location>
        <begin position="91"/>
        <end position="104"/>
    </location>
</feature>
<dbReference type="PANTHER" id="PTHR46528:SF1">
    <property type="entry name" value="PROTEIN SON"/>
    <property type="match status" value="1"/>
</dbReference>
<feature type="compositionally biased region" description="Polar residues" evidence="1">
    <location>
        <begin position="391"/>
        <end position="404"/>
    </location>
</feature>
<feature type="compositionally biased region" description="Basic and acidic residues" evidence="1">
    <location>
        <begin position="867"/>
        <end position="882"/>
    </location>
</feature>
<dbReference type="GO" id="GO:0003723">
    <property type="term" value="F:RNA binding"/>
    <property type="evidence" value="ECO:0007669"/>
    <property type="project" value="InterPro"/>
</dbReference>
<dbReference type="EMBL" id="PTQR01000123">
    <property type="protein sequence ID" value="TKX18901.1"/>
    <property type="molecule type" value="Genomic_DNA"/>
</dbReference>
<feature type="compositionally biased region" description="Basic and acidic residues" evidence="1">
    <location>
        <begin position="785"/>
        <end position="799"/>
    </location>
</feature>
<organism evidence="2 3">
    <name type="scientific">Elsinoe australis</name>
    <dbReference type="NCBI Taxonomy" id="40998"/>
    <lineage>
        <taxon>Eukaryota</taxon>
        <taxon>Fungi</taxon>
        <taxon>Dikarya</taxon>
        <taxon>Ascomycota</taxon>
        <taxon>Pezizomycotina</taxon>
        <taxon>Dothideomycetes</taxon>
        <taxon>Dothideomycetidae</taxon>
        <taxon>Myriangiales</taxon>
        <taxon>Elsinoaceae</taxon>
        <taxon>Elsinoe</taxon>
    </lineage>
</organism>
<evidence type="ECO:0000313" key="3">
    <source>
        <dbReference type="Proteomes" id="UP000308133"/>
    </source>
</evidence>
<evidence type="ECO:0000313" key="2">
    <source>
        <dbReference type="EMBL" id="TKX18901.1"/>
    </source>
</evidence>
<feature type="compositionally biased region" description="Basic and acidic residues" evidence="1">
    <location>
        <begin position="692"/>
        <end position="701"/>
    </location>
</feature>
<feature type="compositionally biased region" description="Basic and acidic residues" evidence="1">
    <location>
        <begin position="547"/>
        <end position="559"/>
    </location>
</feature>
<dbReference type="InterPro" id="IPR032922">
    <property type="entry name" value="SON"/>
</dbReference>
<comment type="caution">
    <text evidence="2">The sequence shown here is derived from an EMBL/GenBank/DDBJ whole genome shotgun (WGS) entry which is preliminary data.</text>
</comment>
<evidence type="ECO:0008006" key="4">
    <source>
        <dbReference type="Google" id="ProtNLM"/>
    </source>
</evidence>
<feature type="compositionally biased region" description="Polar residues" evidence="1">
    <location>
        <begin position="416"/>
        <end position="426"/>
    </location>
</feature>
<protein>
    <recommendedName>
        <fullName evidence="4">RING-type domain-containing protein</fullName>
    </recommendedName>
</protein>
<accession>A0A4U7AR20</accession>
<feature type="compositionally biased region" description="Basic and acidic residues" evidence="1">
    <location>
        <begin position="611"/>
        <end position="650"/>
    </location>
</feature>
<feature type="compositionally biased region" description="Polar residues" evidence="1">
    <location>
        <begin position="197"/>
        <end position="217"/>
    </location>
</feature>
<name>A0A4U7AR20_9PEZI</name>
<gene>
    <name evidence="2" type="ORF">C1H76_8790</name>
</gene>
<evidence type="ECO:0000256" key="1">
    <source>
        <dbReference type="SAM" id="MobiDB-lite"/>
    </source>
</evidence>
<dbReference type="AlphaFoldDB" id="A0A4U7AR20"/>
<feature type="region of interest" description="Disordered" evidence="1">
    <location>
        <begin position="330"/>
        <end position="356"/>
    </location>
</feature>
<feature type="compositionally biased region" description="Basic and acidic residues" evidence="1">
    <location>
        <begin position="714"/>
        <end position="725"/>
    </location>
</feature>
<feature type="region of interest" description="Disordered" evidence="1">
    <location>
        <begin position="306"/>
        <end position="325"/>
    </location>
</feature>
<dbReference type="Proteomes" id="UP000308133">
    <property type="component" value="Unassembled WGS sequence"/>
</dbReference>
<feature type="compositionally biased region" description="Low complexity" evidence="1">
    <location>
        <begin position="106"/>
        <end position="135"/>
    </location>
</feature>
<feature type="compositionally biased region" description="Basic and acidic residues" evidence="1">
    <location>
        <begin position="810"/>
        <end position="827"/>
    </location>
</feature>
<feature type="compositionally biased region" description="Basic and acidic residues" evidence="1">
    <location>
        <begin position="491"/>
        <end position="538"/>
    </location>
</feature>